<protein>
    <submittedName>
        <fullName evidence="2">Uncharacterized protein</fullName>
    </submittedName>
</protein>
<evidence type="ECO:0000313" key="2">
    <source>
        <dbReference type="EMBL" id="TMQ51233.1"/>
    </source>
</evidence>
<evidence type="ECO:0000313" key="3">
    <source>
        <dbReference type="Proteomes" id="UP000320184"/>
    </source>
</evidence>
<reference evidence="2 3" key="1">
    <citation type="journal article" date="2019" name="Nat. Microbiol.">
        <title>Mediterranean grassland soil C-N compound turnover is dependent on rainfall and depth, and is mediated by genomically divergent microorganisms.</title>
        <authorList>
            <person name="Diamond S."/>
            <person name="Andeer P.F."/>
            <person name="Li Z."/>
            <person name="Crits-Christoph A."/>
            <person name="Burstein D."/>
            <person name="Anantharaman K."/>
            <person name="Lane K.R."/>
            <person name="Thomas B.C."/>
            <person name="Pan C."/>
            <person name="Northen T.R."/>
            <person name="Banfield J.F."/>
        </authorList>
    </citation>
    <scope>NUCLEOTIDE SEQUENCE [LARGE SCALE GENOMIC DNA]</scope>
    <source>
        <strain evidence="2">WS_3</strain>
    </source>
</reference>
<feature type="compositionally biased region" description="Gly residues" evidence="1">
    <location>
        <begin position="7"/>
        <end position="62"/>
    </location>
</feature>
<feature type="region of interest" description="Disordered" evidence="1">
    <location>
        <begin position="1"/>
        <end position="71"/>
    </location>
</feature>
<evidence type="ECO:0000256" key="1">
    <source>
        <dbReference type="SAM" id="MobiDB-lite"/>
    </source>
</evidence>
<comment type="caution">
    <text evidence="2">The sequence shown here is derived from an EMBL/GenBank/DDBJ whole genome shotgun (WGS) entry which is preliminary data.</text>
</comment>
<organism evidence="2 3">
    <name type="scientific">Eiseniibacteriota bacterium</name>
    <dbReference type="NCBI Taxonomy" id="2212470"/>
    <lineage>
        <taxon>Bacteria</taxon>
        <taxon>Candidatus Eiseniibacteriota</taxon>
    </lineage>
</organism>
<name>A0A538SIN3_UNCEI</name>
<dbReference type="EMBL" id="VBOT01000077">
    <property type="protein sequence ID" value="TMQ51233.1"/>
    <property type="molecule type" value="Genomic_DNA"/>
</dbReference>
<sequence>MRSRGPRMGGGPGMGGGMGGGRHGGWGGGEGWHGGPNGPGGAEGPGTPGESGERGGPGGPGGRNPAMRFLAHPPLLMQVEQNDSAVFLSERDTTLMTLLLNGEPQGSAEGPATLNAHWKGRRLEAEGQGPRGGKLSESYELGKDGKQLIVTGRVERPYGPAVELKLVYDRHEGD</sequence>
<dbReference type="AlphaFoldDB" id="A0A538SIN3"/>
<gene>
    <name evidence="2" type="ORF">E6K73_06365</name>
</gene>
<proteinExistence type="predicted"/>
<accession>A0A538SIN3</accession>
<dbReference type="Proteomes" id="UP000320184">
    <property type="component" value="Unassembled WGS sequence"/>
</dbReference>